<evidence type="ECO:0000313" key="5">
    <source>
        <dbReference type="EMBL" id="TCU06069.1"/>
    </source>
</evidence>
<keyword evidence="3" id="KW-0804">Transcription</keyword>
<dbReference type="InterPro" id="IPR011711">
    <property type="entry name" value="GntR_C"/>
</dbReference>
<dbReference type="SMART" id="SM00895">
    <property type="entry name" value="FCD"/>
    <property type="match status" value="1"/>
</dbReference>
<evidence type="ECO:0000256" key="3">
    <source>
        <dbReference type="ARBA" id="ARBA00023163"/>
    </source>
</evidence>
<dbReference type="Proteomes" id="UP001060123">
    <property type="component" value="Plasmid pWSM1592_2"/>
</dbReference>
<sequence>MAGTSKTPKEKNSSVSQTTTVLEQIRSDILHGALEPGLKLKIELLTEKYATGASPLREALSILSTTGLVERMENRGFRVGVVSAEHYAEILWTRCFVEERAIREAVLHGGVEWEEKVVLAQYHLQRESDRLDADDDDALKQWERAHEEFHSVLISACPSKSLLRFCEQLYNESNRYRYIARLGRGSRSGAVEEHKRIADAALKRDGDLAGSLLVEHYRHTGDLLKANLEGFDPHAGMRPALKITE</sequence>
<dbReference type="AlphaFoldDB" id="A0A4R3PR70"/>
<dbReference type="InterPro" id="IPR008920">
    <property type="entry name" value="TF_FadR/GntR_C"/>
</dbReference>
<evidence type="ECO:0000259" key="4">
    <source>
        <dbReference type="PROSITE" id="PS50949"/>
    </source>
</evidence>
<dbReference type="Pfam" id="PF07729">
    <property type="entry name" value="FCD"/>
    <property type="match status" value="1"/>
</dbReference>
<dbReference type="SMART" id="SM00345">
    <property type="entry name" value="HTH_GNTR"/>
    <property type="match status" value="1"/>
</dbReference>
<dbReference type="GO" id="GO:0003677">
    <property type="term" value="F:DNA binding"/>
    <property type="evidence" value="ECO:0007669"/>
    <property type="project" value="UniProtKB-KW"/>
</dbReference>
<proteinExistence type="predicted"/>
<evidence type="ECO:0000256" key="1">
    <source>
        <dbReference type="ARBA" id="ARBA00023015"/>
    </source>
</evidence>
<evidence type="ECO:0000313" key="7">
    <source>
        <dbReference type="Proteomes" id="UP000294576"/>
    </source>
</evidence>
<dbReference type="OrthoDB" id="8680240at2"/>
<dbReference type="PROSITE" id="PS50949">
    <property type="entry name" value="HTH_GNTR"/>
    <property type="match status" value="1"/>
</dbReference>
<dbReference type="PANTHER" id="PTHR43537">
    <property type="entry name" value="TRANSCRIPTIONAL REGULATOR, GNTR FAMILY"/>
    <property type="match status" value="1"/>
</dbReference>
<dbReference type="SUPFAM" id="SSF46785">
    <property type="entry name" value="Winged helix' DNA-binding domain"/>
    <property type="match status" value="1"/>
</dbReference>
<dbReference type="PANTHER" id="PTHR43537:SF20">
    <property type="entry name" value="HTH-TYPE TRANSCRIPTIONAL REPRESSOR GLAR"/>
    <property type="match status" value="1"/>
</dbReference>
<dbReference type="RefSeq" id="WP_051336660.1">
    <property type="nucleotide sequence ID" value="NZ_CP104145.1"/>
</dbReference>
<dbReference type="Gene3D" id="1.10.10.10">
    <property type="entry name" value="Winged helix-like DNA-binding domain superfamily/Winged helix DNA-binding domain"/>
    <property type="match status" value="1"/>
</dbReference>
<dbReference type="InterPro" id="IPR036390">
    <property type="entry name" value="WH_DNA-bd_sf"/>
</dbReference>
<reference evidence="6" key="2">
    <citation type="submission" date="2022-09" db="EMBL/GenBank/DDBJ databases">
        <title>Australian commercial rhizobial inoculants.</title>
        <authorList>
            <person name="Kohlmeier M.G."/>
            <person name="O'Hara G.W."/>
            <person name="Colombi E."/>
            <person name="Ramsay J.P."/>
            <person name="Terpolilli J."/>
        </authorList>
    </citation>
    <scope>NUCLEOTIDE SEQUENCE</scope>
    <source>
        <strain evidence="6">WSM1592</strain>
        <plasmid evidence="6">pWSM1592_2</plasmid>
    </source>
</reference>
<name>A0A4R3PR70_RHISU</name>
<keyword evidence="6" id="KW-0614">Plasmid</keyword>
<dbReference type="Proteomes" id="UP000294576">
    <property type="component" value="Unassembled WGS sequence"/>
</dbReference>
<reference evidence="5 7" key="1">
    <citation type="submission" date="2019-03" db="EMBL/GenBank/DDBJ databases">
        <title>Genomic Encyclopedia of Type Strains, Phase IV (KMG-V): Genome sequencing to study the core and pangenomes of soil and plant-associated prokaryotes.</title>
        <authorList>
            <person name="Whitman W."/>
        </authorList>
    </citation>
    <scope>NUCLEOTIDE SEQUENCE [LARGE SCALE GENOMIC DNA]</scope>
    <source>
        <strain evidence="5 7">Hc14</strain>
    </source>
</reference>
<protein>
    <submittedName>
        <fullName evidence="5 6">GntR family transcriptional regulator</fullName>
    </submittedName>
</protein>
<keyword evidence="1" id="KW-0805">Transcription regulation</keyword>
<dbReference type="SUPFAM" id="SSF48008">
    <property type="entry name" value="GntR ligand-binding domain-like"/>
    <property type="match status" value="1"/>
</dbReference>
<dbReference type="GO" id="GO:0003700">
    <property type="term" value="F:DNA-binding transcription factor activity"/>
    <property type="evidence" value="ECO:0007669"/>
    <property type="project" value="InterPro"/>
</dbReference>
<feature type="domain" description="HTH gntR-type" evidence="4">
    <location>
        <begin position="15"/>
        <end position="82"/>
    </location>
</feature>
<evidence type="ECO:0000313" key="8">
    <source>
        <dbReference type="Proteomes" id="UP001060123"/>
    </source>
</evidence>
<evidence type="ECO:0000313" key="6">
    <source>
        <dbReference type="EMBL" id="UWU19173.1"/>
    </source>
</evidence>
<dbReference type="Gene3D" id="1.20.120.530">
    <property type="entry name" value="GntR ligand-binding domain-like"/>
    <property type="match status" value="1"/>
</dbReference>
<organism evidence="5 7">
    <name type="scientific">Rhizobium sullae</name>
    <name type="common">Rhizobium hedysari</name>
    <dbReference type="NCBI Taxonomy" id="50338"/>
    <lineage>
        <taxon>Bacteria</taxon>
        <taxon>Pseudomonadati</taxon>
        <taxon>Pseudomonadota</taxon>
        <taxon>Alphaproteobacteria</taxon>
        <taxon>Hyphomicrobiales</taxon>
        <taxon>Rhizobiaceae</taxon>
        <taxon>Rhizobium/Agrobacterium group</taxon>
        <taxon>Rhizobium</taxon>
    </lineage>
</organism>
<dbReference type="EMBL" id="CP104145">
    <property type="protein sequence ID" value="UWU19173.1"/>
    <property type="molecule type" value="Genomic_DNA"/>
</dbReference>
<keyword evidence="8" id="KW-1185">Reference proteome</keyword>
<dbReference type="InterPro" id="IPR000524">
    <property type="entry name" value="Tscrpt_reg_HTH_GntR"/>
</dbReference>
<gene>
    <name evidence="5" type="ORF">EV132_13312</name>
    <name evidence="6" type="ORF">N2599_35840</name>
</gene>
<dbReference type="EMBL" id="SMBH01000033">
    <property type="protein sequence ID" value="TCU06069.1"/>
    <property type="molecule type" value="Genomic_DNA"/>
</dbReference>
<keyword evidence="2 5" id="KW-0238">DNA-binding</keyword>
<accession>A0A4R3PR70</accession>
<geneLocation type="plasmid" evidence="6 8">
    <name>pWSM1592_2</name>
</geneLocation>
<dbReference type="InterPro" id="IPR036388">
    <property type="entry name" value="WH-like_DNA-bd_sf"/>
</dbReference>
<evidence type="ECO:0000256" key="2">
    <source>
        <dbReference type="ARBA" id="ARBA00023125"/>
    </source>
</evidence>
<dbReference type="Pfam" id="PF00392">
    <property type="entry name" value="GntR"/>
    <property type="match status" value="1"/>
</dbReference>